<reference evidence="1" key="1">
    <citation type="submission" date="2014-11" db="EMBL/GenBank/DDBJ databases">
        <authorList>
            <person name="Otto D Thomas"/>
            <person name="Naeem Raeece"/>
        </authorList>
    </citation>
    <scope>NUCLEOTIDE SEQUENCE</scope>
</reference>
<dbReference type="AlphaFoldDB" id="A0A0G4IDL3"/>
<name>A0A0G4IDL3_9ALVE</name>
<sequence>MRSFFANLFKNCQVPALDENEVQVIRHSRHPRYASHVAQATHDSLLSQGRVQEAESVVSSLTVHDLTGPPPSTTAPRTINASLPGLPLRFCASIPAADIIYSDMPEEVDGVPRPLKDLYRVPSPPSPPPPPAPVADEDFWCLFGQENEGYFVH</sequence>
<dbReference type="EMBL" id="CDMZ01005859">
    <property type="protein sequence ID" value="CEM55273.1"/>
    <property type="molecule type" value="Genomic_DNA"/>
</dbReference>
<evidence type="ECO:0000313" key="1">
    <source>
        <dbReference type="EMBL" id="CEM55273.1"/>
    </source>
</evidence>
<accession>A0A0G4IDL3</accession>
<dbReference type="VEuPathDB" id="CryptoDB:Cvel_13411"/>
<proteinExistence type="predicted"/>
<gene>
    <name evidence="1" type="ORF">Cvel_13411</name>
</gene>
<protein>
    <submittedName>
        <fullName evidence="1">Uncharacterized protein</fullName>
    </submittedName>
</protein>
<organism evidence="1">
    <name type="scientific">Chromera velia CCMP2878</name>
    <dbReference type="NCBI Taxonomy" id="1169474"/>
    <lineage>
        <taxon>Eukaryota</taxon>
        <taxon>Sar</taxon>
        <taxon>Alveolata</taxon>
        <taxon>Colpodellida</taxon>
        <taxon>Chromeraceae</taxon>
        <taxon>Chromera</taxon>
    </lineage>
</organism>